<evidence type="ECO:0000259" key="1">
    <source>
        <dbReference type="PROSITE" id="PS50110"/>
    </source>
</evidence>
<dbReference type="PANTHER" id="PTHR44520">
    <property type="entry name" value="RESPONSE REGULATOR RCP1-RELATED"/>
    <property type="match status" value="1"/>
</dbReference>
<organism evidence="2">
    <name type="scientific">marine sediment metagenome</name>
    <dbReference type="NCBI Taxonomy" id="412755"/>
    <lineage>
        <taxon>unclassified sequences</taxon>
        <taxon>metagenomes</taxon>
        <taxon>ecological metagenomes</taxon>
    </lineage>
</organism>
<sequence>MDKLKILLVDDDEDDRQFFADALEGIELNTELRQLENGKSCMEYLLGNTENTPDLVFLDLNMPIMNGFECLEAIRRTPHLKGLLVAIYSTSSAERDIEETFEKGANIYIKKPSSFSELKKSLKQVVKMNWAYHLNDFKKENFLLKI</sequence>
<dbReference type="SMART" id="SM00448">
    <property type="entry name" value="REC"/>
    <property type="match status" value="1"/>
</dbReference>
<dbReference type="EMBL" id="LAZR01000259">
    <property type="protein sequence ID" value="KKN78630.1"/>
    <property type="molecule type" value="Genomic_DNA"/>
</dbReference>
<dbReference type="Pfam" id="PF00072">
    <property type="entry name" value="Response_reg"/>
    <property type="match status" value="1"/>
</dbReference>
<dbReference type="GO" id="GO:0000160">
    <property type="term" value="P:phosphorelay signal transduction system"/>
    <property type="evidence" value="ECO:0007669"/>
    <property type="project" value="InterPro"/>
</dbReference>
<gene>
    <name evidence="2" type="ORF">LCGC14_0348270</name>
</gene>
<dbReference type="InterPro" id="IPR011006">
    <property type="entry name" value="CheY-like_superfamily"/>
</dbReference>
<reference evidence="2" key="1">
    <citation type="journal article" date="2015" name="Nature">
        <title>Complex archaea that bridge the gap between prokaryotes and eukaryotes.</title>
        <authorList>
            <person name="Spang A."/>
            <person name="Saw J.H."/>
            <person name="Jorgensen S.L."/>
            <person name="Zaremba-Niedzwiedzka K."/>
            <person name="Martijn J."/>
            <person name="Lind A.E."/>
            <person name="van Eijk R."/>
            <person name="Schleper C."/>
            <person name="Guy L."/>
            <person name="Ettema T.J."/>
        </authorList>
    </citation>
    <scope>NUCLEOTIDE SEQUENCE</scope>
</reference>
<dbReference type="Gene3D" id="3.40.50.2300">
    <property type="match status" value="1"/>
</dbReference>
<feature type="domain" description="Response regulatory" evidence="1">
    <location>
        <begin position="5"/>
        <end position="126"/>
    </location>
</feature>
<dbReference type="SUPFAM" id="SSF52172">
    <property type="entry name" value="CheY-like"/>
    <property type="match status" value="1"/>
</dbReference>
<dbReference type="InterPro" id="IPR001789">
    <property type="entry name" value="Sig_transdc_resp-reg_receiver"/>
</dbReference>
<name>A0A0F9TBI4_9ZZZZ</name>
<protein>
    <recommendedName>
        <fullName evidence="1">Response regulatory domain-containing protein</fullName>
    </recommendedName>
</protein>
<dbReference type="CDD" id="cd17557">
    <property type="entry name" value="REC_Rcp-like"/>
    <property type="match status" value="1"/>
</dbReference>
<dbReference type="PROSITE" id="PS50110">
    <property type="entry name" value="RESPONSE_REGULATORY"/>
    <property type="match status" value="1"/>
</dbReference>
<dbReference type="AlphaFoldDB" id="A0A0F9TBI4"/>
<proteinExistence type="predicted"/>
<accession>A0A0F9TBI4</accession>
<dbReference type="InterPro" id="IPR052893">
    <property type="entry name" value="TCS_response_regulator"/>
</dbReference>
<comment type="caution">
    <text evidence="2">The sequence shown here is derived from an EMBL/GenBank/DDBJ whole genome shotgun (WGS) entry which is preliminary data.</text>
</comment>
<dbReference type="PANTHER" id="PTHR44520:SF2">
    <property type="entry name" value="RESPONSE REGULATOR RCP1"/>
    <property type="match status" value="1"/>
</dbReference>
<evidence type="ECO:0000313" key="2">
    <source>
        <dbReference type="EMBL" id="KKN78630.1"/>
    </source>
</evidence>